<keyword evidence="2" id="KW-0732">Signal</keyword>
<reference evidence="4 5" key="1">
    <citation type="submission" date="2024-04" db="EMBL/GenBank/DDBJ databases">
        <title>Complete genome sequence of Nguyenibacter vanlangesis HBCM-1154, a strain capable of nitrogen fixation, IAA production, and phosphorus solubilization isolated from sugarcane soil.</title>
        <authorList>
            <person name="MY HANH P."/>
        </authorList>
    </citation>
    <scope>NUCLEOTIDE SEQUENCE [LARGE SCALE GENOMIC DNA]</scope>
    <source>
        <strain evidence="4 5">HBCM 1154</strain>
    </source>
</reference>
<evidence type="ECO:0000256" key="2">
    <source>
        <dbReference type="SAM" id="SignalP"/>
    </source>
</evidence>
<dbReference type="RefSeq" id="WP_342629647.1">
    <property type="nucleotide sequence ID" value="NZ_CP152276.1"/>
</dbReference>
<feature type="region of interest" description="Disordered" evidence="1">
    <location>
        <begin position="46"/>
        <end position="69"/>
    </location>
</feature>
<feature type="domain" description="Alginate export" evidence="3">
    <location>
        <begin position="107"/>
        <end position="494"/>
    </location>
</feature>
<keyword evidence="5" id="KW-1185">Reference proteome</keyword>
<sequence length="501" mass="56275">MTIHFHCFQRHALPRLCVLALTALPWSVAAWADDPEMQTTGIITRDAASSDAAPPAVATTPVPTRPSPLGLTRWTEDWSALADPALRTAPLDGLKYIPFSRSDPFPYLSLGLTVRERLETNDAPAFGTGPAKSDTYLLDRVQIHADLHLDRHWRGFVQFEDARAVGKTMLTPVDQNQIDLRLLFLEYTGKVAGGTFKARVGRQEFAFDLQRFVSVRDGPNVRQAYDAVWADWELKPWRILGFVSQPTQYRDVRYFDDYSTPHQRFSTLRVERHVGGTNSISAYYALLQQDGVHDLDASGRENRHVFDVRSAGHWHAFDWDLEAMGQFGTMGGKRVRAWAFGSRTGYTIDTLHWKPWFGMQIDGASGDTKAGDRTVGTFNPLFPNEYYFNLGSYNTYVNIFHVKPIVLVRPAPRLAVMAAVGLQWRMTTADAIYTVPNIPVPNTRGRGHLWSGLYGQVRLDYTFTANLAGAIEAVDYAAGDTIRQAGGHDSRYLGTELRFGW</sequence>
<dbReference type="EMBL" id="CP152276">
    <property type="protein sequence ID" value="XAE44378.1"/>
    <property type="molecule type" value="Genomic_DNA"/>
</dbReference>
<dbReference type="InterPro" id="IPR025388">
    <property type="entry name" value="Alginate_export_dom"/>
</dbReference>
<feature type="chain" id="PRO_5045506886" evidence="2">
    <location>
        <begin position="33"/>
        <end position="501"/>
    </location>
</feature>
<evidence type="ECO:0000256" key="1">
    <source>
        <dbReference type="SAM" id="MobiDB-lite"/>
    </source>
</evidence>
<dbReference type="Pfam" id="PF13372">
    <property type="entry name" value="Alginate_exp"/>
    <property type="match status" value="1"/>
</dbReference>
<organism evidence="4 5">
    <name type="scientific">Nguyenibacter vanlangensis</name>
    <dbReference type="NCBI Taxonomy" id="1216886"/>
    <lineage>
        <taxon>Bacteria</taxon>
        <taxon>Pseudomonadati</taxon>
        <taxon>Pseudomonadota</taxon>
        <taxon>Alphaproteobacteria</taxon>
        <taxon>Acetobacterales</taxon>
        <taxon>Acetobacteraceae</taxon>
        <taxon>Nguyenibacter</taxon>
    </lineage>
</organism>
<accession>A0ABZ3D982</accession>
<evidence type="ECO:0000259" key="3">
    <source>
        <dbReference type="Pfam" id="PF13372"/>
    </source>
</evidence>
<name>A0ABZ3D982_9PROT</name>
<protein>
    <submittedName>
        <fullName evidence="4">Alginate export family protein</fullName>
    </submittedName>
</protein>
<evidence type="ECO:0000313" key="4">
    <source>
        <dbReference type="EMBL" id="XAE44378.1"/>
    </source>
</evidence>
<dbReference type="Proteomes" id="UP001449795">
    <property type="component" value="Chromosome"/>
</dbReference>
<feature type="compositionally biased region" description="Low complexity" evidence="1">
    <location>
        <begin position="46"/>
        <end position="62"/>
    </location>
</feature>
<feature type="signal peptide" evidence="2">
    <location>
        <begin position="1"/>
        <end position="32"/>
    </location>
</feature>
<proteinExistence type="predicted"/>
<evidence type="ECO:0000313" key="5">
    <source>
        <dbReference type="Proteomes" id="UP001449795"/>
    </source>
</evidence>
<gene>
    <name evidence="4" type="ORF">AAC691_08090</name>
</gene>